<feature type="compositionally biased region" description="Basic and acidic residues" evidence="1">
    <location>
        <begin position="62"/>
        <end position="75"/>
    </location>
</feature>
<name>A0A5J4VSJ7_9EUKA</name>
<feature type="compositionally biased region" description="Low complexity" evidence="1">
    <location>
        <begin position="215"/>
        <end position="242"/>
    </location>
</feature>
<dbReference type="Proteomes" id="UP000324800">
    <property type="component" value="Unassembled WGS sequence"/>
</dbReference>
<dbReference type="EMBL" id="SNRW01005212">
    <property type="protein sequence ID" value="KAA6385562.1"/>
    <property type="molecule type" value="Genomic_DNA"/>
</dbReference>
<evidence type="ECO:0000256" key="1">
    <source>
        <dbReference type="SAM" id="MobiDB-lite"/>
    </source>
</evidence>
<proteinExistence type="predicted"/>
<protein>
    <submittedName>
        <fullName evidence="2">Uncharacterized protein</fullName>
    </submittedName>
</protein>
<dbReference type="AlphaFoldDB" id="A0A5J4VSJ7"/>
<reference evidence="2 3" key="1">
    <citation type="submission" date="2019-03" db="EMBL/GenBank/DDBJ databases">
        <title>Single cell metagenomics reveals metabolic interactions within the superorganism composed of flagellate Streblomastix strix and complex community of Bacteroidetes bacteria on its surface.</title>
        <authorList>
            <person name="Treitli S.C."/>
            <person name="Kolisko M."/>
            <person name="Husnik F."/>
            <person name="Keeling P."/>
            <person name="Hampl V."/>
        </authorList>
    </citation>
    <scope>NUCLEOTIDE SEQUENCE [LARGE SCALE GENOMIC DNA]</scope>
    <source>
        <strain evidence="2">ST1C</strain>
    </source>
</reference>
<sequence length="318" mass="37993">MDDIKTFWREHNIELRKACVRKEYDSEDDSETLQPAKTSRQEFRNRFGRQRNRSLSPRNKRSRYDSPDRKSESRQRSGSRGYSRLRDYQGPRENQNGFETIGEQRGRGRGAYRGRKSNYQGRRQNYQDRDQSIQERYRKAQKYNPYTKQIFSQTKNPINWNRIHKYDNRNREEGWDENSNDDCTKRTQMQKDPPENHRDKDSTWTEDNFPEHHVATPQPKQPAQQTQRVQQVQVQPKQQVPAKEPKKKGRKDQPPNQDDIDKQEIIQERLAALQGEKEQFDISFHTQVKKLEGLDQYHHELEIQTFIGFADTVPSLGI</sequence>
<evidence type="ECO:0000313" key="3">
    <source>
        <dbReference type="Proteomes" id="UP000324800"/>
    </source>
</evidence>
<feature type="compositionally biased region" description="Basic and acidic residues" evidence="1">
    <location>
        <begin position="192"/>
        <end position="214"/>
    </location>
</feature>
<evidence type="ECO:0000313" key="2">
    <source>
        <dbReference type="EMBL" id="KAA6385562.1"/>
    </source>
</evidence>
<accession>A0A5J4VSJ7</accession>
<gene>
    <name evidence="2" type="ORF">EZS28_018914</name>
</gene>
<organism evidence="2 3">
    <name type="scientific">Streblomastix strix</name>
    <dbReference type="NCBI Taxonomy" id="222440"/>
    <lineage>
        <taxon>Eukaryota</taxon>
        <taxon>Metamonada</taxon>
        <taxon>Preaxostyla</taxon>
        <taxon>Oxymonadida</taxon>
        <taxon>Streblomastigidae</taxon>
        <taxon>Streblomastix</taxon>
    </lineage>
</organism>
<feature type="compositionally biased region" description="Basic residues" evidence="1">
    <location>
        <begin position="107"/>
        <end position="116"/>
    </location>
</feature>
<feature type="region of interest" description="Disordered" evidence="1">
    <location>
        <begin position="23"/>
        <end position="131"/>
    </location>
</feature>
<feature type="region of interest" description="Disordered" evidence="1">
    <location>
        <begin position="171"/>
        <end position="262"/>
    </location>
</feature>
<comment type="caution">
    <text evidence="2">The sequence shown here is derived from an EMBL/GenBank/DDBJ whole genome shotgun (WGS) entry which is preliminary data.</text>
</comment>